<dbReference type="EMBL" id="JAQGDS010000005">
    <property type="protein sequence ID" value="KAJ6260307.1"/>
    <property type="molecule type" value="Genomic_DNA"/>
</dbReference>
<dbReference type="AlphaFoldDB" id="A0AAD6J1G7"/>
<feature type="compositionally biased region" description="Basic and acidic residues" evidence="1">
    <location>
        <begin position="56"/>
        <end position="66"/>
    </location>
</feature>
<feature type="compositionally biased region" description="Basic and acidic residues" evidence="1">
    <location>
        <begin position="40"/>
        <end position="49"/>
    </location>
</feature>
<evidence type="ECO:0000313" key="2">
    <source>
        <dbReference type="EMBL" id="KAJ6260307.1"/>
    </source>
</evidence>
<feature type="region of interest" description="Disordered" evidence="1">
    <location>
        <begin position="40"/>
        <end position="66"/>
    </location>
</feature>
<reference evidence="2" key="1">
    <citation type="submission" date="2023-01" db="EMBL/GenBank/DDBJ databases">
        <title>The chitinases involved in constricting ring structure development in the nematode-trapping fungus Drechslerella dactyloides.</title>
        <authorList>
            <person name="Wang R."/>
            <person name="Zhang L."/>
            <person name="Tang P."/>
            <person name="Li S."/>
            <person name="Liang L."/>
        </authorList>
    </citation>
    <scope>NUCLEOTIDE SEQUENCE</scope>
    <source>
        <strain evidence="2">YMF1.00031</strain>
    </source>
</reference>
<evidence type="ECO:0000256" key="1">
    <source>
        <dbReference type="SAM" id="MobiDB-lite"/>
    </source>
</evidence>
<name>A0AAD6J1G7_DREDA</name>
<evidence type="ECO:0000313" key="3">
    <source>
        <dbReference type="Proteomes" id="UP001221413"/>
    </source>
</evidence>
<sequence>MPAEEAVAAAAAARDVAAVPAAMLRWVAIVMVEDACDGMEREGGWRESVAEGGSGARDERKKQAAK</sequence>
<proteinExistence type="predicted"/>
<accession>A0AAD6J1G7</accession>
<protein>
    <submittedName>
        <fullName evidence="2">Uncharacterized protein</fullName>
    </submittedName>
</protein>
<organism evidence="2 3">
    <name type="scientific">Drechslerella dactyloides</name>
    <name type="common">Nematode-trapping fungus</name>
    <name type="synonym">Arthrobotrys dactyloides</name>
    <dbReference type="NCBI Taxonomy" id="74499"/>
    <lineage>
        <taxon>Eukaryota</taxon>
        <taxon>Fungi</taxon>
        <taxon>Dikarya</taxon>
        <taxon>Ascomycota</taxon>
        <taxon>Pezizomycotina</taxon>
        <taxon>Orbiliomycetes</taxon>
        <taxon>Orbiliales</taxon>
        <taxon>Orbiliaceae</taxon>
        <taxon>Drechslerella</taxon>
    </lineage>
</organism>
<dbReference type="Proteomes" id="UP001221413">
    <property type="component" value="Unassembled WGS sequence"/>
</dbReference>
<keyword evidence="3" id="KW-1185">Reference proteome</keyword>
<comment type="caution">
    <text evidence="2">The sequence shown here is derived from an EMBL/GenBank/DDBJ whole genome shotgun (WGS) entry which is preliminary data.</text>
</comment>
<gene>
    <name evidence="2" type="ORF">Dda_4532</name>
</gene>